<feature type="compositionally biased region" description="Acidic residues" evidence="1">
    <location>
        <begin position="620"/>
        <end position="630"/>
    </location>
</feature>
<feature type="compositionally biased region" description="Basic and acidic residues" evidence="1">
    <location>
        <begin position="817"/>
        <end position="851"/>
    </location>
</feature>
<feature type="compositionally biased region" description="Basic residues" evidence="1">
    <location>
        <begin position="1253"/>
        <end position="1265"/>
    </location>
</feature>
<feature type="compositionally biased region" description="Acidic residues" evidence="1">
    <location>
        <begin position="1390"/>
        <end position="1405"/>
    </location>
</feature>
<feature type="compositionally biased region" description="Acidic residues" evidence="1">
    <location>
        <begin position="352"/>
        <end position="362"/>
    </location>
</feature>
<keyword evidence="3" id="KW-1185">Reference proteome</keyword>
<feature type="region of interest" description="Disordered" evidence="1">
    <location>
        <begin position="307"/>
        <end position="451"/>
    </location>
</feature>
<protein>
    <submittedName>
        <fullName evidence="2">Uncharacterized protein</fullName>
    </submittedName>
</protein>
<feature type="compositionally biased region" description="Low complexity" evidence="1">
    <location>
        <begin position="1210"/>
        <end position="1219"/>
    </location>
</feature>
<proteinExistence type="predicted"/>
<feature type="region of interest" description="Disordered" evidence="1">
    <location>
        <begin position="138"/>
        <end position="236"/>
    </location>
</feature>
<feature type="compositionally biased region" description="Polar residues" evidence="1">
    <location>
        <begin position="138"/>
        <end position="167"/>
    </location>
</feature>
<feature type="region of interest" description="Disordered" evidence="1">
    <location>
        <begin position="1204"/>
        <end position="1506"/>
    </location>
</feature>
<evidence type="ECO:0000256" key="1">
    <source>
        <dbReference type="SAM" id="MobiDB-lite"/>
    </source>
</evidence>
<dbReference type="GO" id="GO:0005634">
    <property type="term" value="C:nucleus"/>
    <property type="evidence" value="ECO:0007669"/>
    <property type="project" value="TreeGrafter"/>
</dbReference>
<feature type="compositionally biased region" description="Low complexity" evidence="1">
    <location>
        <begin position="1139"/>
        <end position="1153"/>
    </location>
</feature>
<feature type="region of interest" description="Disordered" evidence="1">
    <location>
        <begin position="1125"/>
        <end position="1153"/>
    </location>
</feature>
<feature type="compositionally biased region" description="Basic and acidic residues" evidence="1">
    <location>
        <begin position="1325"/>
        <end position="1350"/>
    </location>
</feature>
<sequence>MEEIETFVRRLCADGDFCILTKKLIRTQYQAHCGKQSVSKEEKDKINEVLEAVILERAVQSQDPPVQTNTAGNPNPTSPGQGKENLRSDYHACVSNTGPPASLLQQKLAQRVVRTELGGSFLGHSHLRRIQLLLDQGGSKSHYSPALKSSHSAADNASAENHQTSQLPGKALSFRRTNGRSEVEGIAQEESDTDGTADSQDASSETLESAGVACAGQVSASDTSPLPPVTCDPKNKVGASTIPARANRLSCEVENKHLSKVDNAPIEHESSEDGVLLLSTDDSDVAGDHSKLKETFTFRRDRSRMHLEISNSETTTENSSDSADSLQKQQIRPRRKVSLQEVISALTRSDESDADDSADYLDAEGSLSPLEQPSYRSKSSRDTQRRKFSSKSLQSSSKSLQASSSILQSSSSSRVLSSRKDFQTSSGVSHELSKVSQPSKKSGRVDETKEKNIYVRLKKRFGIVEQTEHNASQPAPDHNKRSCNESPDRSFDLDEDQGVTDVVADDSLRVCEAEESQKFSSPLSKISNASEGSQSTLKQGGSSNVNTKPNQDGRSLDDTRNPNIYMRLKKRFGLLKQTLDSEKKPAVDQWVEKSSRWGKYRNFESDSSEGARTVAREDPPEVVEVEESEEFLSPLSQVSKPSNTAQSSPTVGRRAGNGMYPHPKKRLFDFDSGRQANTEKSPSSSSHQSAIRENRGAPCTDFPAKSKDLSHTGFSSASFFRKKPVQASNSTKNVSPKLKKSKVIVISSDSDFPEDALPISRSGISGSGPLEGRTGIREGSGSDSDDVLLSEVKRSVVEDRENEKCTRGRQKTARPTDSGDKHIRIRIKTELKEKTQRKEKGAEKYRQENFSKSKFSAHSQAKDEVLDISDIPLGRLKQSVTKPSKTDTTETSESDDVQIAQASLNGKAGQKPHCTLLKMKRKKSKVLATVRRAESETRFSPFSMSPPVSPVVKKSAKQCQQALTGKRQFSEIGARHLEKSVYSLSESTEEDEAVPTRNHKFKPIFPKQITSSIGMNSFTNGVHHNLWDHSSSDTESVTMSDDGSSVSGELRTLTEEHAGLPSSMPWRAVPYRGETLKYPVIKLVDVQPPPDALHSRKETSSASTKGRNVFEFLQSSAKIETEGQQLNEGGVGSDHTDSDSSPVTVKSSVSSPLSVSPQKRRILSCTECRNIIDMLQPATLDASRTELKKQRTVKKIAPKLCTTLKLRKQPSPNKSPSSSEMEWAVVSQDSDWTADDLHHDDSIANEESLSSRMSKKKAKSRKRKAPSGSSSDEDDQPLKKRRSPAVRRSDKDSSSSSEEDFEEQPPVKKIKKRKVMVESSDDDDAPLKPRDITAKVHGKAETDSDRDDATPLKIKKAARGRKTRVQLESSDEEDVPLKPKSARTETKDESAEEDSEEDVASEGDNDNATPVKRKVSPKVAKLTSESSCDDDSPVKVNRKKSKPDDDQQDSDLDTSSLSSDGENEAPVQTPQRFGPNIETKTRESEENGKQKTKSKQDTAPSTDKGETPYLKRLRVICRKVGIFVRNDIHFLGCTTDNQKIERLKEALKKAGMKGQPSLSKVDSVNLKREAEALDTTNIIETQGRPKRQPKDVFTRTHSPKKLLTPIKEQFSRIRDLISDSDSD</sequence>
<feature type="compositionally biased region" description="Basic residues" evidence="1">
    <location>
        <begin position="1353"/>
        <end position="1364"/>
    </location>
</feature>
<evidence type="ECO:0000313" key="3">
    <source>
        <dbReference type="Proteomes" id="UP001374579"/>
    </source>
</evidence>
<feature type="region of interest" description="Disordered" evidence="1">
    <location>
        <begin position="1088"/>
        <end position="1107"/>
    </location>
</feature>
<feature type="region of interest" description="Disordered" evidence="1">
    <location>
        <begin position="60"/>
        <end position="86"/>
    </location>
</feature>
<feature type="compositionally biased region" description="Low complexity" evidence="1">
    <location>
        <begin position="390"/>
        <end position="416"/>
    </location>
</feature>
<reference evidence="2 3" key="1">
    <citation type="submission" date="2024-02" db="EMBL/GenBank/DDBJ databases">
        <title>Chromosome-scale genome assembly of the rough periwinkle Littorina saxatilis.</title>
        <authorList>
            <person name="De Jode A."/>
            <person name="Faria R."/>
            <person name="Formenti G."/>
            <person name="Sims Y."/>
            <person name="Smith T.P."/>
            <person name="Tracey A."/>
            <person name="Wood J.M.D."/>
            <person name="Zagrodzka Z.B."/>
            <person name="Johannesson K."/>
            <person name="Butlin R.K."/>
            <person name="Leder E.H."/>
        </authorList>
    </citation>
    <scope>NUCLEOTIDE SEQUENCE [LARGE SCALE GENOMIC DNA]</scope>
    <source>
        <strain evidence="2">Snail1</strain>
        <tissue evidence="2">Muscle</tissue>
    </source>
</reference>
<organism evidence="2 3">
    <name type="scientific">Littorina saxatilis</name>
    <dbReference type="NCBI Taxonomy" id="31220"/>
    <lineage>
        <taxon>Eukaryota</taxon>
        <taxon>Metazoa</taxon>
        <taxon>Spiralia</taxon>
        <taxon>Lophotrochozoa</taxon>
        <taxon>Mollusca</taxon>
        <taxon>Gastropoda</taxon>
        <taxon>Caenogastropoda</taxon>
        <taxon>Littorinimorpha</taxon>
        <taxon>Littorinoidea</taxon>
        <taxon>Littorinidae</taxon>
        <taxon>Littorina</taxon>
    </lineage>
</organism>
<feature type="compositionally biased region" description="Polar residues" evidence="1">
    <location>
        <begin position="637"/>
        <end position="650"/>
    </location>
</feature>
<comment type="caution">
    <text evidence="2">The sequence shown here is derived from an EMBL/GenBank/DDBJ whole genome shotgun (WGS) entry which is preliminary data.</text>
</comment>
<feature type="compositionally biased region" description="Basic and acidic residues" evidence="1">
    <location>
        <begin position="1479"/>
        <end position="1489"/>
    </location>
</feature>
<feature type="compositionally biased region" description="Polar residues" evidence="1">
    <location>
        <begin position="423"/>
        <end position="440"/>
    </location>
</feature>
<dbReference type="EMBL" id="JBAMIC010004070">
    <property type="protein sequence ID" value="KAK7087789.1"/>
    <property type="molecule type" value="Genomic_DNA"/>
</dbReference>
<gene>
    <name evidence="2" type="ORF">V1264_021795</name>
</gene>
<feature type="compositionally biased region" description="Basic and acidic residues" evidence="1">
    <location>
        <begin position="477"/>
        <end position="492"/>
    </location>
</feature>
<name>A0AAN9AJ85_9CAEN</name>
<accession>A0AAN9AJ85</accession>
<feature type="compositionally biased region" description="Polar residues" evidence="1">
    <location>
        <begin position="518"/>
        <end position="553"/>
    </location>
</feature>
<feature type="compositionally biased region" description="Polar residues" evidence="1">
    <location>
        <begin position="196"/>
        <end position="207"/>
    </location>
</feature>
<feature type="region of interest" description="Disordered" evidence="1">
    <location>
        <begin position="513"/>
        <end position="563"/>
    </location>
</feature>
<evidence type="ECO:0000313" key="2">
    <source>
        <dbReference type="EMBL" id="KAK7087789.1"/>
    </source>
</evidence>
<feature type="compositionally biased region" description="Low complexity" evidence="1">
    <location>
        <begin position="759"/>
        <end position="768"/>
    </location>
</feature>
<dbReference type="PANTHER" id="PTHR15410:SF2">
    <property type="entry name" value="HIRA-INTERACTING PROTEIN 3"/>
    <property type="match status" value="1"/>
</dbReference>
<feature type="region of interest" description="Disordered" evidence="1">
    <location>
        <begin position="752"/>
        <end position="896"/>
    </location>
</feature>
<dbReference type="Proteomes" id="UP001374579">
    <property type="component" value="Unassembled WGS sequence"/>
</dbReference>
<feature type="region of interest" description="Disordered" evidence="1">
    <location>
        <begin position="466"/>
        <end position="497"/>
    </location>
</feature>
<feature type="compositionally biased region" description="Basic and acidic residues" evidence="1">
    <location>
        <begin position="791"/>
        <end position="806"/>
    </location>
</feature>
<dbReference type="InterPro" id="IPR037647">
    <property type="entry name" value="HIRIP3"/>
</dbReference>
<feature type="region of interest" description="Disordered" evidence="1">
    <location>
        <begin position="902"/>
        <end position="921"/>
    </location>
</feature>
<feature type="compositionally biased region" description="Polar residues" evidence="1">
    <location>
        <begin position="674"/>
        <end position="689"/>
    </location>
</feature>
<dbReference type="PANTHER" id="PTHR15410">
    <property type="entry name" value="HIRA-INTERACTING PROTEIN 3"/>
    <property type="match status" value="1"/>
</dbReference>
<feature type="compositionally biased region" description="Low complexity" evidence="1">
    <location>
        <begin position="310"/>
        <end position="325"/>
    </location>
</feature>
<feature type="compositionally biased region" description="Polar residues" evidence="1">
    <location>
        <begin position="60"/>
        <end position="80"/>
    </location>
</feature>
<feature type="region of interest" description="Disordered" evidence="1">
    <location>
        <begin position="602"/>
        <end position="709"/>
    </location>
</feature>